<feature type="domain" description="XdhC Rossmann" evidence="2">
    <location>
        <begin position="163"/>
        <end position="298"/>
    </location>
</feature>
<protein>
    <submittedName>
        <fullName evidence="3">XdhC family protein</fullName>
    </submittedName>
</protein>
<reference evidence="3 4" key="1">
    <citation type="submission" date="2019-01" db="EMBL/GenBank/DDBJ databases">
        <authorList>
            <person name="Chen W.-M."/>
        </authorList>
    </citation>
    <scope>NUCLEOTIDE SEQUENCE [LARGE SCALE GENOMIC DNA]</scope>
    <source>
        <strain evidence="3 4">FSY-9</strain>
    </source>
</reference>
<dbReference type="InterPro" id="IPR052698">
    <property type="entry name" value="MoCofactor_Util/Proc"/>
</dbReference>
<dbReference type="Pfam" id="PF02625">
    <property type="entry name" value="XdhC_CoxI"/>
    <property type="match status" value="1"/>
</dbReference>
<organism evidence="3 4">
    <name type="scientific">Novosphingobium umbonatum</name>
    <dbReference type="NCBI Taxonomy" id="1908524"/>
    <lineage>
        <taxon>Bacteria</taxon>
        <taxon>Pseudomonadati</taxon>
        <taxon>Pseudomonadota</taxon>
        <taxon>Alphaproteobacteria</taxon>
        <taxon>Sphingomonadales</taxon>
        <taxon>Sphingomonadaceae</taxon>
        <taxon>Novosphingobium</taxon>
    </lineage>
</organism>
<feature type="domain" description="XdhC- CoxI" evidence="1">
    <location>
        <begin position="44"/>
        <end position="103"/>
    </location>
</feature>
<gene>
    <name evidence="3" type="ORF">EOE18_08275</name>
</gene>
<dbReference type="PANTHER" id="PTHR30388:SF4">
    <property type="entry name" value="MOLYBDENUM COFACTOR INSERTION CHAPERONE PAOD"/>
    <property type="match status" value="1"/>
</dbReference>
<proteinExistence type="predicted"/>
<dbReference type="Proteomes" id="UP000282837">
    <property type="component" value="Unassembled WGS sequence"/>
</dbReference>
<dbReference type="InterPro" id="IPR003777">
    <property type="entry name" value="XdhC_CoxI"/>
</dbReference>
<dbReference type="AlphaFoldDB" id="A0A3S2URV2"/>
<evidence type="ECO:0000313" key="3">
    <source>
        <dbReference type="EMBL" id="RVU05305.1"/>
    </source>
</evidence>
<dbReference type="OrthoDB" id="9815497at2"/>
<evidence type="ECO:0000259" key="2">
    <source>
        <dbReference type="Pfam" id="PF13478"/>
    </source>
</evidence>
<dbReference type="Pfam" id="PF13478">
    <property type="entry name" value="XdhC_C"/>
    <property type="match status" value="1"/>
</dbReference>
<dbReference type="EMBL" id="SACO01000005">
    <property type="protein sequence ID" value="RVU05305.1"/>
    <property type="molecule type" value="Genomic_DNA"/>
</dbReference>
<sequence>MAAAWRPCPPSLPCSCAASWARSRGMNALPFDDDLAALLAIAEHGGALCTVVGIDGSWSRRLGAQLAVLPDGRMVGSLADGCLERALADQAQAAGEARVLRYGAGSPFMDIRLPCGSGVEVMVDPAPDAALVQAAVEALARREVAELPISADFTRRYLPRLRLLVLGSGPEAGALVDMAQRQGVEVLLASPHGESGEASLSLGQDPNLPAHWQPDPWTAAAILFHDHEWERSLIPWALGTAAFYVGAQGGARTRANRLEHLAALGFGKEALAKLRSPIGLIPAARTPSVLALSVLAEVVGAYEKLVG</sequence>
<keyword evidence="4" id="KW-1185">Reference proteome</keyword>
<name>A0A3S2URV2_9SPHN</name>
<comment type="caution">
    <text evidence="3">The sequence shown here is derived from an EMBL/GenBank/DDBJ whole genome shotgun (WGS) entry which is preliminary data.</text>
</comment>
<evidence type="ECO:0000313" key="4">
    <source>
        <dbReference type="Proteomes" id="UP000282837"/>
    </source>
</evidence>
<dbReference type="InterPro" id="IPR027051">
    <property type="entry name" value="XdhC_Rossmann_dom"/>
</dbReference>
<evidence type="ECO:0000259" key="1">
    <source>
        <dbReference type="Pfam" id="PF02625"/>
    </source>
</evidence>
<dbReference type="PANTHER" id="PTHR30388">
    <property type="entry name" value="ALDEHYDE OXIDOREDUCTASE MOLYBDENUM COFACTOR ASSEMBLY PROTEIN"/>
    <property type="match status" value="1"/>
</dbReference>
<accession>A0A3S2URV2</accession>
<dbReference type="Gene3D" id="3.40.50.720">
    <property type="entry name" value="NAD(P)-binding Rossmann-like Domain"/>
    <property type="match status" value="1"/>
</dbReference>